<sequence length="154" mass="17654">MTVCAENPVLALWVVLGADSESELVIFHHVEFQPQTFPMKEKDLTKHSPSLHVNLHVLDECPVPLDKNSPPEHKLDKKTSLIRRRVIFMYPGRKRLRRTSPWIDPSNIIEGSRTQHRAMVIVGEPSSTKDPKTYGKILGRVDENEWLMAVLKLL</sequence>
<dbReference type="VEuPathDB" id="FungiDB:VP01_6354g1"/>
<keyword evidence="2" id="KW-1185">Reference proteome</keyword>
<organism evidence="1 2">
    <name type="scientific">Puccinia sorghi</name>
    <dbReference type="NCBI Taxonomy" id="27349"/>
    <lineage>
        <taxon>Eukaryota</taxon>
        <taxon>Fungi</taxon>
        <taxon>Dikarya</taxon>
        <taxon>Basidiomycota</taxon>
        <taxon>Pucciniomycotina</taxon>
        <taxon>Pucciniomycetes</taxon>
        <taxon>Pucciniales</taxon>
        <taxon>Pucciniaceae</taxon>
        <taxon>Puccinia</taxon>
    </lineage>
</organism>
<gene>
    <name evidence="1" type="ORF">VP01_6354g1</name>
</gene>
<reference evidence="1 2" key="1">
    <citation type="submission" date="2015-08" db="EMBL/GenBank/DDBJ databases">
        <title>Next Generation Sequencing and Analysis of the Genome of Puccinia sorghi L Schw, the Causal Agent of Maize Common Rust.</title>
        <authorList>
            <person name="Rochi L."/>
            <person name="Burguener G."/>
            <person name="Darino M."/>
            <person name="Turjanski A."/>
            <person name="Kreff E."/>
            <person name="Dieguez M.J."/>
            <person name="Sacco F."/>
        </authorList>
    </citation>
    <scope>NUCLEOTIDE SEQUENCE [LARGE SCALE GENOMIC DNA]</scope>
    <source>
        <strain evidence="1 2">RO10H11247</strain>
    </source>
</reference>
<evidence type="ECO:0000313" key="2">
    <source>
        <dbReference type="Proteomes" id="UP000037035"/>
    </source>
</evidence>
<dbReference type="EMBL" id="LAVV01011668">
    <property type="protein sequence ID" value="KNZ47501.1"/>
    <property type="molecule type" value="Genomic_DNA"/>
</dbReference>
<proteinExistence type="predicted"/>
<protein>
    <submittedName>
        <fullName evidence="1">Uncharacterized protein</fullName>
    </submittedName>
</protein>
<evidence type="ECO:0000313" key="1">
    <source>
        <dbReference type="EMBL" id="KNZ47501.1"/>
    </source>
</evidence>
<accession>A0A0L6UG47</accession>
<comment type="caution">
    <text evidence="1">The sequence shown here is derived from an EMBL/GenBank/DDBJ whole genome shotgun (WGS) entry which is preliminary data.</text>
</comment>
<name>A0A0L6UG47_9BASI</name>
<dbReference type="Proteomes" id="UP000037035">
    <property type="component" value="Unassembled WGS sequence"/>
</dbReference>
<dbReference type="AlphaFoldDB" id="A0A0L6UG47"/>